<name>A0A0L6ZEE4_9CLOT</name>
<dbReference type="STRING" id="36844.SAMN04488501_105201"/>
<evidence type="ECO:0000313" key="2">
    <source>
        <dbReference type="Proteomes" id="UP000037043"/>
    </source>
</evidence>
<dbReference type="RefSeq" id="WP_052219644.1">
    <property type="nucleotide sequence ID" value="NZ_LHUR01000005.1"/>
</dbReference>
<gene>
    <name evidence="1" type="ORF">CLHOM_00250</name>
</gene>
<dbReference type="AlphaFoldDB" id="A0A0L6ZEE4"/>
<dbReference type="PATRIC" id="fig|1121318.3.peg.24"/>
<sequence>MKKRDILEFLENNGIDEVEEISSKNKMYVIKFFYDFDEDELKAAIGYANDESDDEENGDIWTRDYYIPYLNDIASDNVNEIIEEIMDELEINAQYISYDFDEEEEKCEYIAVFSTEDFEIEEVLEDLDI</sequence>
<proteinExistence type="predicted"/>
<reference evidence="2" key="1">
    <citation type="submission" date="2015-08" db="EMBL/GenBank/DDBJ databases">
        <title>Genome sequence of the strict anaerobe Clostridium homopropionicum LuHBu1 (DSM 5847T).</title>
        <authorList>
            <person name="Poehlein A."/>
            <person name="Beck M."/>
            <person name="Schiel-Bengelsdorf B."/>
            <person name="Bengelsdorf F.R."/>
            <person name="Daniel R."/>
            <person name="Duerre P."/>
        </authorList>
    </citation>
    <scope>NUCLEOTIDE SEQUENCE [LARGE SCALE GENOMIC DNA]</scope>
    <source>
        <strain evidence="2">DSM 5847</strain>
    </source>
</reference>
<evidence type="ECO:0000313" key="1">
    <source>
        <dbReference type="EMBL" id="KOA21354.1"/>
    </source>
</evidence>
<dbReference type="Proteomes" id="UP000037043">
    <property type="component" value="Unassembled WGS sequence"/>
</dbReference>
<dbReference type="EMBL" id="LHUR01000005">
    <property type="protein sequence ID" value="KOA21354.1"/>
    <property type="molecule type" value="Genomic_DNA"/>
</dbReference>
<organism evidence="1 2">
    <name type="scientific">Clostridium homopropionicum DSM 5847</name>
    <dbReference type="NCBI Taxonomy" id="1121318"/>
    <lineage>
        <taxon>Bacteria</taxon>
        <taxon>Bacillati</taxon>
        <taxon>Bacillota</taxon>
        <taxon>Clostridia</taxon>
        <taxon>Eubacteriales</taxon>
        <taxon>Clostridiaceae</taxon>
        <taxon>Clostridium</taxon>
    </lineage>
</organism>
<accession>A0A0L6ZEE4</accession>
<comment type="caution">
    <text evidence="1">The sequence shown here is derived from an EMBL/GenBank/DDBJ whole genome shotgun (WGS) entry which is preliminary data.</text>
</comment>
<protein>
    <submittedName>
        <fullName evidence="1">Uncharacterized protein</fullName>
    </submittedName>
</protein>
<keyword evidence="2" id="KW-1185">Reference proteome</keyword>